<name>A0A165DM28_EXIGL</name>
<evidence type="ECO:0000313" key="2">
    <source>
        <dbReference type="Proteomes" id="UP000077266"/>
    </source>
</evidence>
<accession>A0A165DM28</accession>
<organism evidence="1 2">
    <name type="scientific">Exidia glandulosa HHB12029</name>
    <dbReference type="NCBI Taxonomy" id="1314781"/>
    <lineage>
        <taxon>Eukaryota</taxon>
        <taxon>Fungi</taxon>
        <taxon>Dikarya</taxon>
        <taxon>Basidiomycota</taxon>
        <taxon>Agaricomycotina</taxon>
        <taxon>Agaricomycetes</taxon>
        <taxon>Auriculariales</taxon>
        <taxon>Exidiaceae</taxon>
        <taxon>Exidia</taxon>
    </lineage>
</organism>
<dbReference type="EMBL" id="KV426208">
    <property type="protein sequence ID" value="KZV84875.1"/>
    <property type="molecule type" value="Genomic_DNA"/>
</dbReference>
<proteinExistence type="predicted"/>
<protein>
    <submittedName>
        <fullName evidence="1">Uncharacterized protein</fullName>
    </submittedName>
</protein>
<reference evidence="1 2" key="1">
    <citation type="journal article" date="2016" name="Mol. Biol. Evol.">
        <title>Comparative Genomics of Early-Diverging Mushroom-Forming Fungi Provides Insights into the Origins of Lignocellulose Decay Capabilities.</title>
        <authorList>
            <person name="Nagy L.G."/>
            <person name="Riley R."/>
            <person name="Tritt A."/>
            <person name="Adam C."/>
            <person name="Daum C."/>
            <person name="Floudas D."/>
            <person name="Sun H."/>
            <person name="Yadav J.S."/>
            <person name="Pangilinan J."/>
            <person name="Larsson K.H."/>
            <person name="Matsuura K."/>
            <person name="Barry K."/>
            <person name="Labutti K."/>
            <person name="Kuo R."/>
            <person name="Ohm R.A."/>
            <person name="Bhattacharya S.S."/>
            <person name="Shirouzu T."/>
            <person name="Yoshinaga Y."/>
            <person name="Martin F.M."/>
            <person name="Grigoriev I.V."/>
            <person name="Hibbett D.S."/>
        </authorList>
    </citation>
    <scope>NUCLEOTIDE SEQUENCE [LARGE SCALE GENOMIC DNA]</scope>
    <source>
        <strain evidence="1 2">HHB12029</strain>
    </source>
</reference>
<keyword evidence="2" id="KW-1185">Reference proteome</keyword>
<sequence length="174" mass="19637">MQASYLSSAWLYWPALCPVYPRPHHFDHIAHAGAVATVHGTSGRASGSLTVAFIGRAVVYPCRRRFWAHRATHALLLNLRWTVQFRSRTSAPMTESACRRHFSHRTTHGAKGRAHRVTVREHLFTSRCWLLDVPLSVSLRLASNCEPKGVRKTHFARYCCCFFVSGVGPYSICS</sequence>
<gene>
    <name evidence="1" type="ORF">EXIGLDRAFT_272343</name>
</gene>
<dbReference type="InParanoid" id="A0A165DM28"/>
<evidence type="ECO:0000313" key="1">
    <source>
        <dbReference type="EMBL" id="KZV84875.1"/>
    </source>
</evidence>
<dbReference type="AlphaFoldDB" id="A0A165DM28"/>
<dbReference type="Proteomes" id="UP000077266">
    <property type="component" value="Unassembled WGS sequence"/>
</dbReference>